<evidence type="ECO:0000259" key="3">
    <source>
        <dbReference type="Pfam" id="PF13649"/>
    </source>
</evidence>
<dbReference type="GO" id="GO:0046872">
    <property type="term" value="F:metal ion binding"/>
    <property type="evidence" value="ECO:0007669"/>
    <property type="project" value="UniProtKB-KW"/>
</dbReference>
<protein>
    <submittedName>
        <fullName evidence="5">Methyltransferase domain-containing protein</fullName>
    </submittedName>
</protein>
<dbReference type="Gene3D" id="3.40.50.150">
    <property type="entry name" value="Vaccinia Virus protein VP39"/>
    <property type="match status" value="1"/>
</dbReference>
<accession>A0A4R4SYN2</accession>
<dbReference type="Proteomes" id="UP000295345">
    <property type="component" value="Unassembled WGS sequence"/>
</dbReference>
<feature type="binding site" evidence="1">
    <location>
        <position position="31"/>
    </location>
    <ligand>
        <name>Zn(2+)</name>
        <dbReference type="ChEBI" id="CHEBI:29105"/>
    </ligand>
</feature>
<feature type="binding site" evidence="1">
    <location>
        <position position="27"/>
    </location>
    <ligand>
        <name>Zn(2+)</name>
        <dbReference type="ChEBI" id="CHEBI:29105"/>
    </ligand>
</feature>
<keyword evidence="1" id="KW-0479">Metal-binding</keyword>
<evidence type="ECO:0000256" key="2">
    <source>
        <dbReference type="PIRSR" id="PIRSR018249-2"/>
    </source>
</evidence>
<keyword evidence="5" id="KW-0808">Transferase</keyword>
<keyword evidence="2" id="KW-0949">S-adenosyl-L-methionine</keyword>
<keyword evidence="1" id="KW-0862">Zinc</keyword>
<organism evidence="5 6">
    <name type="scientific">Streptomyces hainanensis</name>
    <dbReference type="NCBI Taxonomy" id="402648"/>
    <lineage>
        <taxon>Bacteria</taxon>
        <taxon>Bacillati</taxon>
        <taxon>Actinomycetota</taxon>
        <taxon>Actinomycetes</taxon>
        <taxon>Kitasatosporales</taxon>
        <taxon>Streptomycetaceae</taxon>
        <taxon>Streptomyces</taxon>
    </lineage>
</organism>
<evidence type="ECO:0000259" key="4">
    <source>
        <dbReference type="Pfam" id="PF21302"/>
    </source>
</evidence>
<dbReference type="Pfam" id="PF21302">
    <property type="entry name" value="Zn_ribbon_RlmA"/>
    <property type="match status" value="1"/>
</dbReference>
<keyword evidence="5" id="KW-0489">Methyltransferase</keyword>
<evidence type="ECO:0000313" key="6">
    <source>
        <dbReference type="Proteomes" id="UP000295345"/>
    </source>
</evidence>
<feature type="domain" description="23S rRNA (guanine(745)-N(1))-methyltransferase N-terminal" evidence="4">
    <location>
        <begin position="10"/>
        <end position="44"/>
    </location>
</feature>
<feature type="domain" description="Methyltransferase" evidence="3">
    <location>
        <begin position="89"/>
        <end position="173"/>
    </location>
</feature>
<dbReference type="GO" id="GO:0032259">
    <property type="term" value="P:methylation"/>
    <property type="evidence" value="ECO:0007669"/>
    <property type="project" value="UniProtKB-KW"/>
</dbReference>
<reference evidence="5 6" key="1">
    <citation type="submission" date="2019-03" db="EMBL/GenBank/DDBJ databases">
        <title>Draft genome sequences of novel Actinobacteria.</title>
        <authorList>
            <person name="Sahin N."/>
            <person name="Ay H."/>
            <person name="Saygin H."/>
        </authorList>
    </citation>
    <scope>NUCLEOTIDE SEQUENCE [LARGE SCALE GENOMIC DNA]</scope>
    <source>
        <strain evidence="5 6">DSM 41900</strain>
    </source>
</reference>
<dbReference type="InterPro" id="IPR016718">
    <property type="entry name" value="rRNA_m1G-MeTrfase_A_prd"/>
</dbReference>
<dbReference type="GO" id="GO:0008168">
    <property type="term" value="F:methyltransferase activity"/>
    <property type="evidence" value="ECO:0007669"/>
    <property type="project" value="UniProtKB-KW"/>
</dbReference>
<evidence type="ECO:0000256" key="1">
    <source>
        <dbReference type="PIRSR" id="PIRSR018249-1"/>
    </source>
</evidence>
<name>A0A4R4SYN2_9ACTN</name>
<feature type="binding site" evidence="2">
    <location>
        <position position="184"/>
    </location>
    <ligand>
        <name>S-adenosyl-L-methionine</name>
        <dbReference type="ChEBI" id="CHEBI:59789"/>
    </ligand>
</feature>
<keyword evidence="6" id="KW-1185">Reference proteome</keyword>
<feature type="binding site" evidence="1">
    <location>
        <position position="14"/>
    </location>
    <ligand>
        <name>Zn(2+)</name>
        <dbReference type="ChEBI" id="CHEBI:29105"/>
    </ligand>
</feature>
<dbReference type="AlphaFoldDB" id="A0A4R4SYN2"/>
<dbReference type="InterPro" id="IPR029063">
    <property type="entry name" value="SAM-dependent_MTases_sf"/>
</dbReference>
<dbReference type="PIRSF" id="PIRSF018249">
    <property type="entry name" value="MyrA_prd"/>
    <property type="match status" value="1"/>
</dbReference>
<feature type="binding site" evidence="2">
    <location>
        <position position="71"/>
    </location>
    <ligand>
        <name>S-adenosyl-L-methionine</name>
        <dbReference type="ChEBI" id="CHEBI:59789"/>
    </ligand>
</feature>
<evidence type="ECO:0000313" key="5">
    <source>
        <dbReference type="EMBL" id="TDC67632.1"/>
    </source>
</evidence>
<feature type="binding site" evidence="2">
    <location>
        <begin position="96"/>
        <end position="97"/>
    </location>
    <ligand>
        <name>S-adenosyl-L-methionine</name>
        <dbReference type="ChEBI" id="CHEBI:59789"/>
    </ligand>
</feature>
<dbReference type="SUPFAM" id="SSF53335">
    <property type="entry name" value="S-adenosyl-L-methionine-dependent methyltransferases"/>
    <property type="match status" value="1"/>
</dbReference>
<dbReference type="InterPro" id="IPR048647">
    <property type="entry name" value="RlmA_N"/>
</dbReference>
<feature type="binding site" evidence="1">
    <location>
        <position position="11"/>
    </location>
    <ligand>
        <name>Zn(2+)</name>
        <dbReference type="ChEBI" id="CHEBI:29105"/>
    </ligand>
</feature>
<gene>
    <name evidence="5" type="ORF">E1283_28580</name>
</gene>
<sequence length="275" mass="28141">MPDAALAMLRCPICGGSLRPADRALRCPAGHSFDVARQGYVSLLAGGGAPTGADSAEMVRARVDFLAAGHYAPIAAAVTDAVPPSAETVVDAGTGTGYYLGALLDARPAAVGLGLDASKHALRHAARAHARMAAAACDVWGSLPVADASADAVLNVFAPRNGAEFRRVLRPGGALVVVTPTERHLAELRGPLGLLSVDAAKEERVRRALAGEFAAAGPATPVEYPVDLSAEGTTELVSMGPSARHVTPDELGRRVAALPAPARVTVSVRVAVYRP</sequence>
<dbReference type="RefSeq" id="WP_132821068.1">
    <property type="nucleotide sequence ID" value="NZ_SMKI01000413.1"/>
</dbReference>
<dbReference type="EMBL" id="SMKI01000413">
    <property type="protein sequence ID" value="TDC67632.1"/>
    <property type="molecule type" value="Genomic_DNA"/>
</dbReference>
<proteinExistence type="predicted"/>
<comment type="caution">
    <text evidence="5">The sequence shown here is derived from an EMBL/GenBank/DDBJ whole genome shotgun (WGS) entry which is preliminary data.</text>
</comment>
<dbReference type="InterPro" id="IPR041698">
    <property type="entry name" value="Methyltransf_25"/>
</dbReference>
<dbReference type="Pfam" id="PF13649">
    <property type="entry name" value="Methyltransf_25"/>
    <property type="match status" value="1"/>
</dbReference>
<dbReference type="OrthoDB" id="108476at2"/>